<organism evidence="7 8">
    <name type="scientific">Camelliibacillus cellulosilyticus</name>
    <dbReference type="NCBI Taxonomy" id="2174486"/>
    <lineage>
        <taxon>Bacteria</taxon>
        <taxon>Bacillati</taxon>
        <taxon>Bacillota</taxon>
        <taxon>Bacilli</taxon>
        <taxon>Bacillales</taxon>
        <taxon>Sporolactobacillaceae</taxon>
        <taxon>Camelliibacillus</taxon>
    </lineage>
</organism>
<evidence type="ECO:0000313" key="7">
    <source>
        <dbReference type="EMBL" id="MFC4618529.1"/>
    </source>
</evidence>
<evidence type="ECO:0000256" key="5">
    <source>
        <dbReference type="SAM" id="Phobius"/>
    </source>
</evidence>
<dbReference type="PANTHER" id="PTHR37422:SF13">
    <property type="entry name" value="LIPOPOLYSACCHARIDE BIOSYNTHESIS PROTEIN PA4999-RELATED"/>
    <property type="match status" value="1"/>
</dbReference>
<feature type="transmembrane region" description="Helical" evidence="5">
    <location>
        <begin position="428"/>
        <end position="446"/>
    </location>
</feature>
<keyword evidence="4 5" id="KW-0472">Membrane</keyword>
<proteinExistence type="predicted"/>
<feature type="transmembrane region" description="Helical" evidence="5">
    <location>
        <begin position="157"/>
        <end position="175"/>
    </location>
</feature>
<feature type="domain" description="O-antigen ligase-related" evidence="6">
    <location>
        <begin position="245"/>
        <end position="408"/>
    </location>
</feature>
<dbReference type="InterPro" id="IPR051533">
    <property type="entry name" value="WaaL-like"/>
</dbReference>
<dbReference type="Proteomes" id="UP001596022">
    <property type="component" value="Unassembled WGS sequence"/>
</dbReference>
<comment type="subcellular location">
    <subcellularLocation>
        <location evidence="1">Membrane</location>
        <topology evidence="1">Multi-pass membrane protein</topology>
    </subcellularLocation>
</comment>
<protein>
    <submittedName>
        <fullName evidence="7">O-antigen ligase family protein</fullName>
    </submittedName>
</protein>
<feature type="transmembrane region" description="Helical" evidence="5">
    <location>
        <begin position="452"/>
        <end position="468"/>
    </location>
</feature>
<keyword evidence="2 5" id="KW-0812">Transmembrane</keyword>
<feature type="transmembrane region" description="Helical" evidence="5">
    <location>
        <begin position="104"/>
        <end position="122"/>
    </location>
</feature>
<evidence type="ECO:0000256" key="1">
    <source>
        <dbReference type="ARBA" id="ARBA00004141"/>
    </source>
</evidence>
<name>A0ABV9GN01_9BACL</name>
<feature type="transmembrane region" description="Helical" evidence="5">
    <location>
        <begin position="128"/>
        <end position="145"/>
    </location>
</feature>
<feature type="transmembrane region" description="Helical" evidence="5">
    <location>
        <begin position="260"/>
        <end position="276"/>
    </location>
</feature>
<reference evidence="8" key="1">
    <citation type="journal article" date="2019" name="Int. J. Syst. Evol. Microbiol.">
        <title>The Global Catalogue of Microorganisms (GCM) 10K type strain sequencing project: providing services to taxonomists for standard genome sequencing and annotation.</title>
        <authorList>
            <consortium name="The Broad Institute Genomics Platform"/>
            <consortium name="The Broad Institute Genome Sequencing Center for Infectious Disease"/>
            <person name="Wu L."/>
            <person name="Ma J."/>
        </authorList>
    </citation>
    <scope>NUCLEOTIDE SEQUENCE [LARGE SCALE GENOMIC DNA]</scope>
    <source>
        <strain evidence="8">CGMCC 1.16306</strain>
    </source>
</reference>
<dbReference type="RefSeq" id="WP_376845761.1">
    <property type="nucleotide sequence ID" value="NZ_JBHSFW010000002.1"/>
</dbReference>
<evidence type="ECO:0000256" key="2">
    <source>
        <dbReference type="ARBA" id="ARBA00022692"/>
    </source>
</evidence>
<evidence type="ECO:0000313" key="8">
    <source>
        <dbReference type="Proteomes" id="UP001596022"/>
    </source>
</evidence>
<dbReference type="PANTHER" id="PTHR37422">
    <property type="entry name" value="TEICHURONIC ACID BIOSYNTHESIS PROTEIN TUAE"/>
    <property type="match status" value="1"/>
</dbReference>
<evidence type="ECO:0000256" key="4">
    <source>
        <dbReference type="ARBA" id="ARBA00023136"/>
    </source>
</evidence>
<dbReference type="GO" id="GO:0016874">
    <property type="term" value="F:ligase activity"/>
    <property type="evidence" value="ECO:0007669"/>
    <property type="project" value="UniProtKB-KW"/>
</dbReference>
<feature type="transmembrane region" description="Helical" evidence="5">
    <location>
        <begin position="393"/>
        <end position="416"/>
    </location>
</feature>
<keyword evidence="7" id="KW-0436">Ligase</keyword>
<accession>A0ABV9GN01</accession>
<sequence length="482" mass="53898">MRRLMTTVLVTMIILLGLFSLFFSSRVLGVSATVVLAALAFYHPKAGLLFLPVYIPIREALITINPSLKAIGDAAILFAFLRVGYDEIRAGSVRGLMKLQAFEWAYLFFVAFGAGIALSSGISLTAVVFQIRAFLLMYLVFYVVRRLNGMTAQDVRLFLWLCFATAVIVCLQGLVEKVSLRTLLLPKAWENWQLADTNRIRIYGLMGNPNVLAYYLGITGILTLYLKSIYVRAKTPAVNWMLTLGLVLFSGVFILTYSRGAIIAFIITLIVFLLFGRTKRVAWSILLPVVCGLALIFYPANFAADYVQKNFAVAHKSLDAGNRFTDAFNDQNISYSMQTGRLYVVKKGLTIFLSHPITGTGFATYGDSAAHAYGSSVYTSYHLPKNMYADNQYIEILVETGIGGTLLFSVYLLALLVKLWTMRLKTSLATLLLSIYLGALVAGLYYNIWEDKLFTFFFFTLLGILFHFKRGMADESFASNWR</sequence>
<feature type="transmembrane region" description="Helical" evidence="5">
    <location>
        <begin position="212"/>
        <end position="230"/>
    </location>
</feature>
<feature type="transmembrane region" description="Helical" evidence="5">
    <location>
        <begin position="281"/>
        <end position="300"/>
    </location>
</feature>
<dbReference type="EMBL" id="JBHSFW010000002">
    <property type="protein sequence ID" value="MFC4618529.1"/>
    <property type="molecule type" value="Genomic_DNA"/>
</dbReference>
<gene>
    <name evidence="7" type="ORF">ACFO4N_07245</name>
</gene>
<dbReference type="Pfam" id="PF04932">
    <property type="entry name" value="Wzy_C"/>
    <property type="match status" value="1"/>
</dbReference>
<dbReference type="InterPro" id="IPR007016">
    <property type="entry name" value="O-antigen_ligase-rel_domated"/>
</dbReference>
<keyword evidence="3 5" id="KW-1133">Transmembrane helix</keyword>
<comment type="caution">
    <text evidence="7">The sequence shown here is derived from an EMBL/GenBank/DDBJ whole genome shotgun (WGS) entry which is preliminary data.</text>
</comment>
<evidence type="ECO:0000259" key="6">
    <source>
        <dbReference type="Pfam" id="PF04932"/>
    </source>
</evidence>
<keyword evidence="8" id="KW-1185">Reference proteome</keyword>
<evidence type="ECO:0000256" key="3">
    <source>
        <dbReference type="ARBA" id="ARBA00022989"/>
    </source>
</evidence>
<feature type="transmembrane region" description="Helical" evidence="5">
    <location>
        <begin position="237"/>
        <end position="254"/>
    </location>
</feature>